<feature type="region of interest" description="Disordered" evidence="1">
    <location>
        <begin position="476"/>
        <end position="620"/>
    </location>
</feature>
<dbReference type="EMBL" id="CP003379">
    <property type="protein sequence ID" value="AFL88757.1"/>
    <property type="molecule type" value="Genomic_DNA"/>
</dbReference>
<keyword evidence="2" id="KW-1133">Transmembrane helix</keyword>
<feature type="compositionally biased region" description="Polar residues" evidence="1">
    <location>
        <begin position="497"/>
        <end position="511"/>
    </location>
</feature>
<feature type="domain" description="eCIS core" evidence="3">
    <location>
        <begin position="31"/>
        <end position="107"/>
    </location>
</feature>
<keyword evidence="6" id="KW-1185">Reference proteome</keyword>
<feature type="compositionally biased region" description="Polar residues" evidence="1">
    <location>
        <begin position="879"/>
        <end position="889"/>
    </location>
</feature>
<feature type="compositionally biased region" description="Low complexity" evidence="1">
    <location>
        <begin position="519"/>
        <end position="535"/>
    </location>
</feature>
<keyword evidence="2" id="KW-0472">Membrane</keyword>
<feature type="region of interest" description="Disordered" evidence="1">
    <location>
        <begin position="1"/>
        <end position="32"/>
    </location>
</feature>
<evidence type="ECO:0000313" key="6">
    <source>
        <dbReference type="Proteomes" id="UP000006056"/>
    </source>
</evidence>
<feature type="transmembrane region" description="Helical" evidence="2">
    <location>
        <begin position="1299"/>
        <end position="1319"/>
    </location>
</feature>
<feature type="compositionally biased region" description="Low complexity" evidence="1">
    <location>
        <begin position="330"/>
        <end position="341"/>
    </location>
</feature>
<feature type="transmembrane region" description="Helical" evidence="2">
    <location>
        <begin position="1221"/>
        <end position="1238"/>
    </location>
</feature>
<dbReference type="OrthoDB" id="292792at2"/>
<sequence>MSKSAAPPQPKPKANAKRSALRKAMSEPGRPLPDAVRVELEIRFSTSLAAVRVHTGPLADEVARELGADALTLGQHIFFRAGKWQPETLAGRDLLAHEAMHTLQQQASAPPAQDLRASEPGEPLERQADEAAETGSIPTPTAEAVVARRVAGMANRETKTIDPARTVEELSRTLLMRVRADGKDSSGRIRNQLIRMEDDLRRDVLRWLEAHMESHEWRTFLDVLAEDVPSGLDGTENAQGAAAAPIGDLSPEARAVESANGKLDGEEAHDQTAPQARKSEQAGIEGEQEEAAASGEAAVDQPQIAAGAVTTETAESAGAGAVAAPAPEPATSAVIPSAPSAAGGGGAMEQPSVAAPTDADETATEASAGTDAPQAHVAEDRGGAPGAEGRTEAAEEAEADPSQAQNSKADTASVTGEPTPDAVPAGLAQETEATSGTDVDTANEGAVGASSDETESASETASAPAGIALPSLSQTGAQPEVEQPQAKPSSPEEAAVTQPTAMGSNTAQQIDPNIDTGVTAAASEATAGDAASESSVEGHVGDNGGTVPGEGIAAQPEVGGQGSAPGTIPPGLLGEFSGEPPQNDAAAPAGGGGGGGAAVPEPPPEPDAAQSIPSADPVGAMDAVGGMQVASAAHAMGAAQATVAAETGQQQAELAAAPPTIERPTGAPSGADGVAPDNVPAVPAAADPAGVAAVAAGAPMAVAAPQAAPEPGAPVTQGIARPQVTGTSEGKITESDARRVQQAVGEVPVTDEALNVDAGDAPPLALEGDADPAQVQNQQTALMDSAATNAQQGAQDAAEPMGEDHLYPAVTPGTIAPDEAVAGVAAASAGPEQDAGMGDIDIGVATVAEQEHGDEVRQHATSASGQLTTKRADKDNEQQKANTDSQKQVSDAIDANAKQQADERTTARKQVLDQRKDWTEGQKAAVTTARDDSGKELQGARGEITSEQTKAQDKANEHIAEGNRKIVTARTDGENKARAEREKAKRESEDDGGIFGWIASSISSFFNKLLDAVHAVFDAARKLVKVAIEAAQKLAHAVIDAARKAVVGLIQAAGKALLAIGDKLLAAFPALHDKFRKAIHGLVDAAVKAVNKLADALDKGIRALLNGLMKALNAILSAYEAIYSGIIKAVAGFVKGVLDKVRALIAALAQFAALVKDIAPAPGQWLSNLGASIMDGIRNHLWTALKTAFKQWFNDTIEGIIGMGRMVLDLLRKGGLSLKKIAGFVWSAIISAIPGIVIQFLIEKLIAMIIPAAGAVMLVIQGLIAAWGAIQRIIAAFQLFFTFLKAVKAGGAGPQFATALAAGAIALIQFLAGFIMSRLGGAASGVTSKLKAIAQKIVAFFKRVGKAIGKGLKVVGRVIVRGVKAVGRVVVRGAKAVGRVVTRGARAVARVATRAGKAVVRVLSKTKIGRAILRAGSKVVGKIRTGYGKAKDWLKKKQEQFKAWREKRKKNAAERKQKRLEHAVAAIKPPLESMLKRGVSGLWLKARLGFWLLRYRLTSLRVAGREIIAKINPEAPVTEVEKVGIGKELLPILRAAERRFEEDWYASRAADDAGMSSAKEADNYVRPNAELDDIFSARMARTERGTSSRHAPLFFRSTGVTIRSRRGPSASDSPALLSGLMVPLGRKSSYSAMRTEWIKTGMPTMAALAASPEHRTLRLFERARGEGMLPAMDLAQSLAEGGHANAGDVTYGALAPMAPVGAAQAAEVDALRKGLPLKVDPKDHKGSPDLPKYNRKKLAGVRDDSARRIANIFLRLRSVIESGQSLETTPGNASFPALGEAFSKWLEAHRNQDVIAKSGAAEVLSAELAVFLKTYRGG</sequence>
<dbReference type="eggNOG" id="COG5412">
    <property type="taxonomic scope" value="Bacteria"/>
</dbReference>
<dbReference type="RefSeq" id="WP_014785986.1">
    <property type="nucleotide sequence ID" value="NC_018014.1"/>
</dbReference>
<evidence type="ECO:0000313" key="5">
    <source>
        <dbReference type="EMBL" id="AFL88757.1"/>
    </source>
</evidence>
<dbReference type="PATRIC" id="fig|926566.3.peg.2117"/>
<feature type="compositionally biased region" description="Low complexity" evidence="1">
    <location>
        <begin position="281"/>
        <end position="298"/>
    </location>
</feature>
<gene>
    <name evidence="4" type="ordered locus">Terro_2147</name>
    <name evidence="5" type="ordered locus">Terro_2511</name>
</gene>
<feature type="transmembrane region" description="Helical" evidence="2">
    <location>
        <begin position="1245"/>
        <end position="1264"/>
    </location>
</feature>
<feature type="region of interest" description="Disordered" evidence="1">
    <location>
        <begin position="1717"/>
        <end position="1736"/>
    </location>
</feature>
<dbReference type="KEGG" id="trs:Terro_2147"/>
<feature type="region of interest" description="Disordered" evidence="1">
    <location>
        <begin position="846"/>
        <end position="986"/>
    </location>
</feature>
<organism evidence="5 6">
    <name type="scientific">Terriglobus roseus (strain DSM 18391 / NRRL B-41598 / KBS 63)</name>
    <dbReference type="NCBI Taxonomy" id="926566"/>
    <lineage>
        <taxon>Bacteria</taxon>
        <taxon>Pseudomonadati</taxon>
        <taxon>Acidobacteriota</taxon>
        <taxon>Terriglobia</taxon>
        <taxon>Terriglobales</taxon>
        <taxon>Acidobacteriaceae</taxon>
        <taxon>Terriglobus</taxon>
    </lineage>
</organism>
<feature type="compositionally biased region" description="Polar residues" evidence="1">
    <location>
        <begin position="859"/>
        <end position="869"/>
    </location>
</feature>
<feature type="compositionally biased region" description="Basic and acidic residues" evidence="1">
    <location>
        <begin position="971"/>
        <end position="986"/>
    </location>
</feature>
<evidence type="ECO:0000313" key="4">
    <source>
        <dbReference type="EMBL" id="AFL88417.1"/>
    </source>
</evidence>
<proteinExistence type="predicted"/>
<dbReference type="EMBL" id="CP003379">
    <property type="protein sequence ID" value="AFL88417.1"/>
    <property type="molecule type" value="Genomic_DNA"/>
</dbReference>
<accession>I3ZHN9</accession>
<feature type="region of interest" description="Disordered" evidence="1">
    <location>
        <begin position="330"/>
        <end position="463"/>
    </location>
</feature>
<dbReference type="HOGENOM" id="CLU_237678_0_0_0"/>
<feature type="region of interest" description="Disordered" evidence="1">
    <location>
        <begin position="254"/>
        <end position="299"/>
    </location>
</feature>
<feature type="compositionally biased region" description="Low complexity" evidence="1">
    <location>
        <begin position="706"/>
        <end position="715"/>
    </location>
</feature>
<dbReference type="Proteomes" id="UP000006056">
    <property type="component" value="Chromosome"/>
</dbReference>
<feature type="compositionally biased region" description="Basic and acidic residues" evidence="1">
    <location>
        <begin position="116"/>
        <end position="129"/>
    </location>
</feature>
<evidence type="ECO:0000256" key="2">
    <source>
        <dbReference type="SAM" id="Phobius"/>
    </source>
</evidence>
<feature type="compositionally biased region" description="Basic and acidic residues" evidence="1">
    <location>
        <begin position="900"/>
        <end position="920"/>
    </location>
</feature>
<dbReference type="KEGG" id="trs:Terro_2511"/>
<feature type="compositionally biased region" description="Basic and acidic residues" evidence="1">
    <location>
        <begin position="849"/>
        <end position="858"/>
    </location>
</feature>
<evidence type="ECO:0000259" key="3">
    <source>
        <dbReference type="Pfam" id="PF13699"/>
    </source>
</evidence>
<dbReference type="InterPro" id="IPR025295">
    <property type="entry name" value="eCIS_core_dom"/>
</dbReference>
<feature type="region of interest" description="Disordered" evidence="1">
    <location>
        <begin position="649"/>
        <end position="679"/>
    </location>
</feature>
<keyword evidence="2" id="KW-0812">Transmembrane</keyword>
<reference evidence="5 6" key="1">
    <citation type="submission" date="2012-06" db="EMBL/GenBank/DDBJ databases">
        <title>Complete genome of Terriglobus roseus DSM 18391.</title>
        <authorList>
            <consortium name="US DOE Joint Genome Institute (JGI-PGF)"/>
            <person name="Lucas S."/>
            <person name="Copeland A."/>
            <person name="Lapidus A."/>
            <person name="Glavina del Rio T."/>
            <person name="Dalin E."/>
            <person name="Tice H."/>
            <person name="Bruce D."/>
            <person name="Goodwin L."/>
            <person name="Pitluck S."/>
            <person name="Peters L."/>
            <person name="Mikhailova N."/>
            <person name="Munk A.C.C."/>
            <person name="Kyrpides N."/>
            <person name="Mavromatis K."/>
            <person name="Ivanova N."/>
            <person name="Brettin T."/>
            <person name="Detter J.C."/>
            <person name="Han C."/>
            <person name="Larimer F."/>
            <person name="Land M."/>
            <person name="Hauser L."/>
            <person name="Markowitz V."/>
            <person name="Cheng J.-F."/>
            <person name="Hugenholtz P."/>
            <person name="Woyke T."/>
            <person name="Wu D."/>
            <person name="Brambilla E."/>
            <person name="Klenk H.-P."/>
            <person name="Eisen J.A."/>
        </authorList>
    </citation>
    <scope>NUCLEOTIDE SEQUENCE [LARGE SCALE GENOMIC DNA]</scope>
    <source>
        <strain evidence="5">DSM 18391</strain>
        <strain evidence="6">DSM 18391 / NRRL B-41598 / KBS 63</strain>
    </source>
</reference>
<evidence type="ECO:0000256" key="1">
    <source>
        <dbReference type="SAM" id="MobiDB-lite"/>
    </source>
</evidence>
<feature type="region of interest" description="Disordered" evidence="1">
    <location>
        <begin position="706"/>
        <end position="737"/>
    </location>
</feature>
<feature type="compositionally biased region" description="Basic and acidic residues" evidence="1">
    <location>
        <begin position="950"/>
        <end position="964"/>
    </location>
</feature>
<feature type="compositionally biased region" description="Polar residues" evidence="1">
    <location>
        <begin position="402"/>
        <end position="416"/>
    </location>
</feature>
<feature type="region of interest" description="Disordered" evidence="1">
    <location>
        <begin position="103"/>
        <end position="141"/>
    </location>
</feature>
<dbReference type="Pfam" id="PF13699">
    <property type="entry name" value="eCIS_core"/>
    <property type="match status" value="1"/>
</dbReference>
<name>I3ZHN9_TERRK</name>
<dbReference type="STRING" id="926566.Terro_2147"/>
<feature type="compositionally biased region" description="Polar residues" evidence="1">
    <location>
        <begin position="431"/>
        <end position="440"/>
    </location>
</feature>
<protein>
    <recommendedName>
        <fullName evidence="3">eCIS core domain-containing protein</fullName>
    </recommendedName>
</protein>